<dbReference type="Proteomes" id="UP000316851">
    <property type="component" value="Unassembled WGS sequence"/>
</dbReference>
<keyword evidence="1" id="KW-0175">Coiled coil</keyword>
<dbReference type="Pfam" id="PF01732">
    <property type="entry name" value="Mycop_pep_DUF31"/>
    <property type="match status" value="1"/>
</dbReference>
<feature type="compositionally biased region" description="Low complexity" evidence="2">
    <location>
        <begin position="681"/>
        <end position="700"/>
    </location>
</feature>
<feature type="chain" id="PRO_5045464205" description="DUF31 domain-containing protein" evidence="3">
    <location>
        <begin position="23"/>
        <end position="1203"/>
    </location>
</feature>
<dbReference type="InterPro" id="IPR022381">
    <property type="entry name" value="Uncharacterised_MG067"/>
</dbReference>
<reference evidence="5" key="1">
    <citation type="submission" date="2019-06" db="EMBL/GenBank/DDBJ databases">
        <title>Mycoplasma neophronis type strain whole genome sequence.</title>
        <authorList>
            <person name="Spergser J."/>
        </authorList>
    </citation>
    <scope>NUCLEOTIDE SEQUENCE [LARGE SCALE GENOMIC DNA]</scope>
    <source>
        <strain evidence="5">DSM 24097</strain>
    </source>
</reference>
<proteinExistence type="predicted"/>
<keyword evidence="3" id="KW-0732">Signal</keyword>
<gene>
    <name evidence="5" type="ORF">FJR74_01280</name>
</gene>
<feature type="domain" description="DUF31" evidence="4">
    <location>
        <begin position="738"/>
        <end position="1127"/>
    </location>
</feature>
<feature type="signal peptide" evidence="3">
    <location>
        <begin position="1"/>
        <end position="22"/>
    </location>
</feature>
<protein>
    <recommendedName>
        <fullName evidence="4">DUF31 domain-containing protein</fullName>
    </recommendedName>
</protein>
<evidence type="ECO:0000313" key="6">
    <source>
        <dbReference type="Proteomes" id="UP000316851"/>
    </source>
</evidence>
<organism evidence="5 6">
    <name type="scientific">Metamycoplasma neophronis</name>
    <dbReference type="NCBI Taxonomy" id="872983"/>
    <lineage>
        <taxon>Bacteria</taxon>
        <taxon>Bacillati</taxon>
        <taxon>Mycoplasmatota</taxon>
        <taxon>Mycoplasmoidales</taxon>
        <taxon>Metamycoplasmataceae</taxon>
        <taxon>Metamycoplasma</taxon>
    </lineage>
</organism>
<dbReference type="InterPro" id="IPR022382">
    <property type="entry name" value="Mycoplasma_peptidase_DUF31"/>
</dbReference>
<evidence type="ECO:0000313" key="5">
    <source>
        <dbReference type="EMBL" id="TPR54057.1"/>
    </source>
</evidence>
<name>A0ABY2YZZ3_9BACT</name>
<dbReference type="RefSeq" id="WP_140914745.1">
    <property type="nucleotide sequence ID" value="NZ_VHHP01000003.1"/>
</dbReference>
<dbReference type="NCBIfam" id="NF045841">
    <property type="entry name" value="Ig_SerProt_MIP"/>
    <property type="match status" value="1"/>
</dbReference>
<evidence type="ECO:0000256" key="2">
    <source>
        <dbReference type="SAM" id="MobiDB-lite"/>
    </source>
</evidence>
<dbReference type="PROSITE" id="PS51257">
    <property type="entry name" value="PROKAR_LIPOPROTEIN"/>
    <property type="match status" value="1"/>
</dbReference>
<feature type="compositionally biased region" description="Polar residues" evidence="2">
    <location>
        <begin position="701"/>
        <end position="710"/>
    </location>
</feature>
<evidence type="ECO:0000256" key="1">
    <source>
        <dbReference type="SAM" id="Coils"/>
    </source>
</evidence>
<dbReference type="EMBL" id="VHHP01000003">
    <property type="protein sequence ID" value="TPR54057.1"/>
    <property type="molecule type" value="Genomic_DNA"/>
</dbReference>
<feature type="compositionally biased region" description="Low complexity" evidence="2">
    <location>
        <begin position="511"/>
        <end position="524"/>
    </location>
</feature>
<evidence type="ECO:0000259" key="4">
    <source>
        <dbReference type="Pfam" id="PF01732"/>
    </source>
</evidence>
<feature type="region of interest" description="Disordered" evidence="2">
    <location>
        <begin position="650"/>
        <end position="714"/>
    </location>
</feature>
<evidence type="ECO:0000256" key="3">
    <source>
        <dbReference type="SAM" id="SignalP"/>
    </source>
</evidence>
<dbReference type="PRINTS" id="PR00840">
    <property type="entry name" value="Y06768FAMILY"/>
</dbReference>
<feature type="region of interest" description="Disordered" evidence="2">
    <location>
        <begin position="504"/>
        <end position="524"/>
    </location>
</feature>
<keyword evidence="6" id="KW-1185">Reference proteome</keyword>
<feature type="coiled-coil region" evidence="1">
    <location>
        <begin position="414"/>
        <end position="473"/>
    </location>
</feature>
<feature type="coiled-coil region" evidence="1">
    <location>
        <begin position="135"/>
        <end position="281"/>
    </location>
</feature>
<accession>A0ABY2YZZ3</accession>
<comment type="caution">
    <text evidence="5">The sequence shown here is derived from an EMBL/GenBank/DDBJ whole genome shotgun (WGS) entry which is preliminary data.</text>
</comment>
<sequence>MQKKKRLIYSLLSLSAPLIALSAISCYKVLNDNANNIKESEQEAIIKKIQSEILNVRVLLENDMNKLNPILANIDTEKANAKTAKAELESAQAKLQPLLDFRNEIDKKRGPISAQIDKLLQEDKSDSISNIDLKINQKTQDKTQVQNTINLLQKDIQALQATIDAKQKAIESIDNQISTISREVSELKAKINTLKSNNEVSDTQNQELINNLKSEIASLESQKNKLQSTLNTSNTNQKALQSQIAKIKENIKSTEAHIELLNNIQTKNNEFLIQVNNLENLIKKFIAPYQSSYPEIAALFKKFLLSNLIFIINNNTTGEAFDAGIPKYNKDVNTFFRILLNNLSPDTLKIDRNLVLQIRNNNELMEALLKFKKQYEVTNENLLAALKAVALEANNEETFSKNITVIKDFDRAIKNKLSEDNDTLLSEKNKLNEKNQQLLDALGETDAAIAKRIENINQEIGLKKDELSQLEKKSSNNKIIEALELQVNTKISYSNTLALQKRNLSDEKTTTESTLQSKQSTLQTTQSNLEQINAELTELENEKAAASKADKSTEIQKLQAQLEQLNQEKRTNEEEYLAANKSYLNIANNVSKIIAKEEQTISSYNVLIRRINENKNKILNYFSDLKKLGTPLSEQDLELLKNIDKTQKFKPLIQPNENDPLKDFPGQDTNNNQNGDEHNNSGDNTNSNDNGNTSGSDNNNAGSHTGNDNPFPNFPMYNIADNEYPSYVNRYQTLNADEIYKEIWKRTFTISYSFIEGDSINSPNPVVVYNNERGTMWLLDYAKQEGNKYKLFFATNMHVLAHFSNSMQNKVLQKELNYEDPSGDILTGFTIGKSSMPSTFGSIPNKSWNEHINTNSGVMKYYTNQDKILDLKPANQSNMLKTNAFTNPQIVFAAVDYMNDEATSQWSQIIQSRWEEFKTNNSIYSAVKNYEKTNGKIPFYTDFGVIEMDVDLDQADSDLRTWFTEAIGAVDTYINRVKTTEEMPNLSKENDNYMMSLDYLSKGKNIDNDNPAFAFGLANAQNVYIGGYPGNSQIGAIWMENNPTERNSTKTSYLQSPPNNKAFAYATNNVDSPLDSGNVSIYTNVWSRPLASFYGFNYRIKFSSLYYGASGSVVYNQFGEIIGIYNGVASNVEFGDLMREAFMAPLLQTGNIQNFSRDKTIYGYNLIDGTNYQYQKASYRQNLSKIYSDTNLKTALFPNGVKK</sequence>
<dbReference type="Gene3D" id="1.10.287.1490">
    <property type="match status" value="1"/>
</dbReference>